<feature type="chain" id="PRO_5014882587" evidence="1">
    <location>
        <begin position="36"/>
        <end position="122"/>
    </location>
</feature>
<feature type="signal peptide" evidence="1">
    <location>
        <begin position="1"/>
        <end position="35"/>
    </location>
</feature>
<dbReference type="EMBL" id="GGFJ01012042">
    <property type="protein sequence ID" value="MBW61183.1"/>
    <property type="molecule type" value="Transcribed_RNA"/>
</dbReference>
<sequence>MVYGGHVARQRWHGVRIWVLRVFRLDWFLVRLLMAQQIKENQRTERMAGQRNATSEGRIALTEQRVQPVQRVTDRIDDALAEHRARVEQHVEQRVVGEVAQLRNRIERDRLQLLIHTRFLRV</sequence>
<organism evidence="2">
    <name type="scientific">Anopheles marajoara</name>
    <dbReference type="NCBI Taxonomy" id="58244"/>
    <lineage>
        <taxon>Eukaryota</taxon>
        <taxon>Metazoa</taxon>
        <taxon>Ecdysozoa</taxon>
        <taxon>Arthropoda</taxon>
        <taxon>Hexapoda</taxon>
        <taxon>Insecta</taxon>
        <taxon>Pterygota</taxon>
        <taxon>Neoptera</taxon>
        <taxon>Endopterygota</taxon>
        <taxon>Diptera</taxon>
        <taxon>Nematocera</taxon>
        <taxon>Culicoidea</taxon>
        <taxon>Culicidae</taxon>
        <taxon>Anophelinae</taxon>
        <taxon>Anopheles</taxon>
    </lineage>
</organism>
<accession>A0A2M4C786</accession>
<dbReference type="AlphaFoldDB" id="A0A2M4C786"/>
<reference evidence="2" key="1">
    <citation type="submission" date="2018-01" db="EMBL/GenBank/DDBJ databases">
        <title>An insight into the sialome of Amazonian anophelines.</title>
        <authorList>
            <person name="Ribeiro J.M."/>
            <person name="Scarpassa V."/>
            <person name="Calvo E."/>
        </authorList>
    </citation>
    <scope>NUCLEOTIDE SEQUENCE</scope>
    <source>
        <tissue evidence="2">Salivary glands</tissue>
    </source>
</reference>
<name>A0A2M4C786_9DIPT</name>
<evidence type="ECO:0000256" key="1">
    <source>
        <dbReference type="SAM" id="SignalP"/>
    </source>
</evidence>
<evidence type="ECO:0000313" key="2">
    <source>
        <dbReference type="EMBL" id="MBW61183.1"/>
    </source>
</evidence>
<protein>
    <submittedName>
        <fullName evidence="2">Putative secreted protein</fullName>
    </submittedName>
</protein>
<keyword evidence="1" id="KW-0732">Signal</keyword>
<proteinExistence type="predicted"/>